<name>A0A4P9VQP6_9GAMM</name>
<dbReference type="Proteomes" id="UP000257039">
    <property type="component" value="Unassembled WGS sequence"/>
</dbReference>
<gene>
    <name evidence="1" type="ORF">B9G39_21700</name>
</gene>
<organism evidence="1 2">
    <name type="scientific">Zooshikella ganghwensis</name>
    <dbReference type="NCBI Taxonomy" id="202772"/>
    <lineage>
        <taxon>Bacteria</taxon>
        <taxon>Pseudomonadati</taxon>
        <taxon>Pseudomonadota</taxon>
        <taxon>Gammaproteobacteria</taxon>
        <taxon>Oceanospirillales</taxon>
        <taxon>Zooshikellaceae</taxon>
        <taxon>Zooshikella</taxon>
    </lineage>
</organism>
<evidence type="ECO:0000313" key="1">
    <source>
        <dbReference type="EMBL" id="RDH45853.1"/>
    </source>
</evidence>
<evidence type="ECO:0000313" key="2">
    <source>
        <dbReference type="Proteomes" id="UP000257039"/>
    </source>
</evidence>
<reference evidence="1 2" key="1">
    <citation type="submission" date="2017-04" db="EMBL/GenBank/DDBJ databases">
        <title>Draft genome sequence of Zooshikella ganghwensis VG4 isolated from Red Sea sediments.</title>
        <authorList>
            <person name="Rehman Z."/>
            <person name="Alam I."/>
            <person name="Kamau A."/>
            <person name="Bajic V."/>
            <person name="Leiknes T."/>
        </authorList>
    </citation>
    <scope>NUCLEOTIDE SEQUENCE [LARGE SCALE GENOMIC DNA]</scope>
    <source>
        <strain evidence="1 2">VG4</strain>
    </source>
</reference>
<proteinExistence type="predicted"/>
<accession>A0A4P9VQP6</accession>
<protein>
    <submittedName>
        <fullName evidence="1">Uncharacterized protein</fullName>
    </submittedName>
</protein>
<sequence length="110" mass="12753">MKRIVYSIFLLTYFVINSTYASTFTKLSNAKPGETYYYNNSAINNLMVCHRGGEHYILKNQYAEFIKKIDSISNVVNDDFPDDPPWDDYTIVSGVTETIINPPYDLYFPQ</sequence>
<dbReference type="EMBL" id="NDXW01000001">
    <property type="protein sequence ID" value="RDH45853.1"/>
    <property type="molecule type" value="Genomic_DNA"/>
</dbReference>
<keyword evidence="2" id="KW-1185">Reference proteome</keyword>
<comment type="caution">
    <text evidence="1">The sequence shown here is derived from an EMBL/GenBank/DDBJ whole genome shotgun (WGS) entry which is preliminary data.</text>
</comment>
<dbReference type="AlphaFoldDB" id="A0A4P9VQP6"/>
<dbReference type="RefSeq" id="WP_094788742.1">
    <property type="nucleotide sequence ID" value="NZ_NDXW01000001.1"/>
</dbReference>